<feature type="binding site" evidence="6">
    <location>
        <begin position="84"/>
        <end position="87"/>
    </location>
    <ligand>
        <name>FMN</name>
        <dbReference type="ChEBI" id="CHEBI:58210"/>
    </ligand>
</feature>
<dbReference type="InterPro" id="IPR036551">
    <property type="entry name" value="Flavin_trans-like"/>
</dbReference>
<dbReference type="EC" id="2.5.1.129" evidence="6"/>
<comment type="similarity">
    <text evidence="5 6">Belongs to the UbiX/PAD1 family.</text>
</comment>
<evidence type="ECO:0000256" key="3">
    <source>
        <dbReference type="ARBA" id="ARBA00022643"/>
    </source>
</evidence>
<protein>
    <recommendedName>
        <fullName evidence="6">Flavin prenyltransferase UbiX</fullName>
        <ecNumber evidence="6">2.5.1.129</ecNumber>
    </recommendedName>
</protein>
<dbReference type="Pfam" id="PF02441">
    <property type="entry name" value="Flavoprotein"/>
    <property type="match status" value="1"/>
</dbReference>
<evidence type="ECO:0000259" key="7">
    <source>
        <dbReference type="Pfam" id="PF02441"/>
    </source>
</evidence>
<dbReference type="SUPFAM" id="SSF52507">
    <property type="entry name" value="Homo-oligomeric flavin-containing Cys decarboxylases, HFCD"/>
    <property type="match status" value="1"/>
</dbReference>
<dbReference type="RefSeq" id="WP_188680108.1">
    <property type="nucleotide sequence ID" value="NZ_BMNY01000001.1"/>
</dbReference>
<keyword evidence="2 6" id="KW-0285">Flavoprotein</keyword>
<keyword evidence="4 6" id="KW-0808">Transferase</keyword>
<proteinExistence type="inferred from homology"/>
<dbReference type="FunFam" id="3.40.50.1950:FF:000001">
    <property type="entry name" value="Flavin prenyltransferase UbiX"/>
    <property type="match status" value="1"/>
</dbReference>
<name>A0AA37BQL1_9ARCH</name>
<feature type="binding site" evidence="6">
    <location>
        <position position="119"/>
    </location>
    <ligand>
        <name>FMN</name>
        <dbReference type="ChEBI" id="CHEBI:58210"/>
    </ligand>
</feature>
<feature type="binding site" evidence="6">
    <location>
        <position position="165"/>
    </location>
    <ligand>
        <name>dimethylallyl phosphate</name>
        <dbReference type="ChEBI" id="CHEBI:88052"/>
    </ligand>
</feature>
<comment type="caution">
    <text evidence="6">Lacks conserved residue(s) required for the propagation of feature annotation.</text>
</comment>
<dbReference type="Proteomes" id="UP000632195">
    <property type="component" value="Unassembled WGS sequence"/>
</dbReference>
<reference evidence="8" key="2">
    <citation type="submission" date="2022-09" db="EMBL/GenBank/DDBJ databases">
        <authorList>
            <person name="Sun Q."/>
            <person name="Ohkuma M."/>
        </authorList>
    </citation>
    <scope>NUCLEOTIDE SEQUENCE</scope>
    <source>
        <strain evidence="8">JCM 13583</strain>
    </source>
</reference>
<comment type="catalytic activity">
    <reaction evidence="6">
        <text>dimethylallyl phosphate + FMNH2 = prenylated FMNH2 + phosphate</text>
        <dbReference type="Rhea" id="RHEA:37743"/>
        <dbReference type="ChEBI" id="CHEBI:43474"/>
        <dbReference type="ChEBI" id="CHEBI:57618"/>
        <dbReference type="ChEBI" id="CHEBI:87467"/>
        <dbReference type="ChEBI" id="CHEBI:88052"/>
        <dbReference type="EC" id="2.5.1.129"/>
    </reaction>
</comment>
<feature type="binding site" evidence="6">
    <location>
        <position position="33"/>
    </location>
    <ligand>
        <name>FMN</name>
        <dbReference type="ChEBI" id="CHEBI:58210"/>
    </ligand>
</feature>
<comment type="caution">
    <text evidence="8">The sequence shown here is derived from an EMBL/GenBank/DDBJ whole genome shotgun (WGS) entry which is preliminary data.</text>
</comment>
<accession>A0AA37BQL1</accession>
<dbReference type="GO" id="GO:0106141">
    <property type="term" value="F:flavin prenyltransferase activity"/>
    <property type="evidence" value="ECO:0007669"/>
    <property type="project" value="UniProtKB-EC"/>
</dbReference>
<evidence type="ECO:0000313" key="9">
    <source>
        <dbReference type="Proteomes" id="UP000632195"/>
    </source>
</evidence>
<feature type="binding site" evidence="6">
    <location>
        <position position="149"/>
    </location>
    <ligand>
        <name>dimethylallyl phosphate</name>
        <dbReference type="ChEBI" id="CHEBI:88052"/>
    </ligand>
</feature>
<reference evidence="8" key="1">
    <citation type="journal article" date="2014" name="Int. J. Syst. Evol. Microbiol.">
        <title>Complete genome sequence of Corynebacterium casei LMG S-19264T (=DSM 44701T), isolated from a smear-ripened cheese.</title>
        <authorList>
            <consortium name="US DOE Joint Genome Institute (JGI-PGF)"/>
            <person name="Walter F."/>
            <person name="Albersmeier A."/>
            <person name="Kalinowski J."/>
            <person name="Ruckert C."/>
        </authorList>
    </citation>
    <scope>NUCLEOTIDE SEQUENCE</scope>
    <source>
        <strain evidence="8">JCM 13583</strain>
    </source>
</reference>
<evidence type="ECO:0000256" key="4">
    <source>
        <dbReference type="ARBA" id="ARBA00022679"/>
    </source>
</evidence>
<comment type="function">
    <text evidence="6">Flavin prenyltransferase that catalyzes the synthesis of the prenylated FMN cofactor (prenyl-FMN) for 4-hydroxy-3-polyprenylbenzoic acid decarboxylase UbiD. The prenyltransferase is metal-independent and links a dimethylallyl moiety from dimethylallyl monophosphate (DMAP) to the flavin N5 and C6 atoms of FMN.</text>
</comment>
<evidence type="ECO:0000313" key="8">
    <source>
        <dbReference type="EMBL" id="GGM70264.1"/>
    </source>
</evidence>
<evidence type="ECO:0000256" key="5">
    <source>
        <dbReference type="ARBA" id="ARBA00060793"/>
    </source>
</evidence>
<keyword evidence="9" id="KW-1185">Reference proteome</keyword>
<evidence type="ECO:0000256" key="1">
    <source>
        <dbReference type="ARBA" id="ARBA00022602"/>
    </source>
</evidence>
<dbReference type="AlphaFoldDB" id="A0AA37BQL1"/>
<feature type="binding site" evidence="6">
    <location>
        <begin position="9"/>
        <end position="11"/>
    </location>
    <ligand>
        <name>FMN</name>
        <dbReference type="ChEBI" id="CHEBI:58210"/>
    </ligand>
</feature>
<evidence type="ECO:0000256" key="6">
    <source>
        <dbReference type="HAMAP-Rule" id="MF_01984"/>
    </source>
</evidence>
<dbReference type="HAMAP" id="MF_01984">
    <property type="entry name" value="ubiX_pad"/>
    <property type="match status" value="1"/>
</dbReference>
<dbReference type="Gene3D" id="3.40.50.1950">
    <property type="entry name" value="Flavin prenyltransferase-like"/>
    <property type="match status" value="1"/>
</dbReference>
<dbReference type="EMBL" id="BMNY01000001">
    <property type="protein sequence ID" value="GGM70264.1"/>
    <property type="molecule type" value="Genomic_DNA"/>
</dbReference>
<dbReference type="InterPro" id="IPR004507">
    <property type="entry name" value="UbiX-like"/>
</dbReference>
<dbReference type="InterPro" id="IPR003382">
    <property type="entry name" value="Flavoprotein"/>
</dbReference>
<evidence type="ECO:0000256" key="2">
    <source>
        <dbReference type="ARBA" id="ARBA00022630"/>
    </source>
</evidence>
<feature type="domain" description="Flavoprotein" evidence="7">
    <location>
        <begin position="1"/>
        <end position="169"/>
    </location>
</feature>
<keyword evidence="1 6" id="KW-0637">Prenyltransferase</keyword>
<sequence length="189" mass="20596">MRIVVGVTGGSGSVIALRFLQSLKGHEVHLIVSEHARLVARAELDLDAREFERYAEYVYDDRDVAARVSSGSFIFDALVIVPCSISTLSKIAAGISDTLITRAAAVALKERRKLVLVPRETPLSTLTLRNMLSLSEMGAVILPAMPGYYTRPKSVEDMVDFVVSRILDQIGVVNSLIQRWGGYGPGLHG</sequence>
<gene>
    <name evidence="6" type="primary">ubiX</name>
    <name evidence="8" type="ORF">GCM10007108_05460</name>
</gene>
<dbReference type="NCBIfam" id="TIGR00421">
    <property type="entry name" value="ubiX_pad"/>
    <property type="match status" value="1"/>
</dbReference>
<dbReference type="NCBIfam" id="NF004685">
    <property type="entry name" value="PRK06029.1"/>
    <property type="match status" value="1"/>
</dbReference>
<keyword evidence="3 6" id="KW-0288">FMN</keyword>
<organism evidence="8 9">
    <name type="scientific">Thermogymnomonas acidicola</name>
    <dbReference type="NCBI Taxonomy" id="399579"/>
    <lineage>
        <taxon>Archaea</taxon>
        <taxon>Methanobacteriati</taxon>
        <taxon>Thermoplasmatota</taxon>
        <taxon>Thermoplasmata</taxon>
        <taxon>Thermoplasmatales</taxon>
        <taxon>Thermogymnomonas</taxon>
    </lineage>
</organism>